<sequence length="134" mass="15325">MGNSCLKGSRSSNMVWAETDDENDHWVYYSDPNLQQKQTLLCEERIDNISNPSISINQNSNNGKNKEVKIMLSKKKLEELLGKVEDVGNTPVNQILDRLIESSDRFELSYDDGHLHSSHQQAWKPNLHSIPEES</sequence>
<gene>
    <name evidence="1" type="ORF">L1987_38373</name>
</gene>
<evidence type="ECO:0000313" key="2">
    <source>
        <dbReference type="Proteomes" id="UP001056120"/>
    </source>
</evidence>
<proteinExistence type="predicted"/>
<reference evidence="2" key="1">
    <citation type="journal article" date="2022" name="Mol. Ecol. Resour.">
        <title>The genomes of chicory, endive, great burdock and yacon provide insights into Asteraceae palaeo-polyploidization history and plant inulin production.</title>
        <authorList>
            <person name="Fan W."/>
            <person name="Wang S."/>
            <person name="Wang H."/>
            <person name="Wang A."/>
            <person name="Jiang F."/>
            <person name="Liu H."/>
            <person name="Zhao H."/>
            <person name="Xu D."/>
            <person name="Zhang Y."/>
        </authorList>
    </citation>
    <scope>NUCLEOTIDE SEQUENCE [LARGE SCALE GENOMIC DNA]</scope>
    <source>
        <strain evidence="2">cv. Yunnan</strain>
    </source>
</reference>
<keyword evidence="2" id="KW-1185">Reference proteome</keyword>
<comment type="caution">
    <text evidence="1">The sequence shown here is derived from an EMBL/GenBank/DDBJ whole genome shotgun (WGS) entry which is preliminary data.</text>
</comment>
<reference evidence="1 2" key="2">
    <citation type="journal article" date="2022" name="Mol. Ecol. Resour.">
        <title>The genomes of chicory, endive, great burdock and yacon provide insights into Asteraceae paleo-polyploidization history and plant inulin production.</title>
        <authorList>
            <person name="Fan W."/>
            <person name="Wang S."/>
            <person name="Wang H."/>
            <person name="Wang A."/>
            <person name="Jiang F."/>
            <person name="Liu H."/>
            <person name="Zhao H."/>
            <person name="Xu D."/>
            <person name="Zhang Y."/>
        </authorList>
    </citation>
    <scope>NUCLEOTIDE SEQUENCE [LARGE SCALE GENOMIC DNA]</scope>
    <source>
        <strain evidence="2">cv. Yunnan</strain>
        <tissue evidence="1">Leaves</tissue>
    </source>
</reference>
<dbReference type="EMBL" id="CM042029">
    <property type="protein sequence ID" value="KAI3795716.1"/>
    <property type="molecule type" value="Genomic_DNA"/>
</dbReference>
<protein>
    <submittedName>
        <fullName evidence="1">Uncharacterized protein</fullName>
    </submittedName>
</protein>
<evidence type="ECO:0000313" key="1">
    <source>
        <dbReference type="EMBL" id="KAI3795716.1"/>
    </source>
</evidence>
<organism evidence="1 2">
    <name type="scientific">Smallanthus sonchifolius</name>
    <dbReference type="NCBI Taxonomy" id="185202"/>
    <lineage>
        <taxon>Eukaryota</taxon>
        <taxon>Viridiplantae</taxon>
        <taxon>Streptophyta</taxon>
        <taxon>Embryophyta</taxon>
        <taxon>Tracheophyta</taxon>
        <taxon>Spermatophyta</taxon>
        <taxon>Magnoliopsida</taxon>
        <taxon>eudicotyledons</taxon>
        <taxon>Gunneridae</taxon>
        <taxon>Pentapetalae</taxon>
        <taxon>asterids</taxon>
        <taxon>campanulids</taxon>
        <taxon>Asterales</taxon>
        <taxon>Asteraceae</taxon>
        <taxon>Asteroideae</taxon>
        <taxon>Heliantheae alliance</taxon>
        <taxon>Millerieae</taxon>
        <taxon>Smallanthus</taxon>
    </lineage>
</organism>
<accession>A0ACB9HKD5</accession>
<dbReference type="Proteomes" id="UP001056120">
    <property type="component" value="Linkage Group LG12"/>
</dbReference>
<name>A0ACB9HKD5_9ASTR</name>